<feature type="transmembrane region" description="Helical" evidence="7">
    <location>
        <begin position="189"/>
        <end position="208"/>
    </location>
</feature>
<feature type="transmembrane region" description="Helical" evidence="7">
    <location>
        <begin position="12"/>
        <end position="31"/>
    </location>
</feature>
<evidence type="ECO:0000256" key="3">
    <source>
        <dbReference type="ARBA" id="ARBA00022475"/>
    </source>
</evidence>
<comment type="subcellular location">
    <subcellularLocation>
        <location evidence="1 7">Cell membrane</location>
        <topology evidence="1 7">Multi-pass membrane protein</topology>
    </subcellularLocation>
</comment>
<feature type="transmembrane region" description="Helical" evidence="7">
    <location>
        <begin position="247"/>
        <end position="268"/>
    </location>
</feature>
<feature type="transmembrane region" description="Helical" evidence="7">
    <location>
        <begin position="135"/>
        <end position="155"/>
    </location>
</feature>
<keyword evidence="3" id="KW-1003">Cell membrane</keyword>
<dbReference type="EMBL" id="FOEF01000001">
    <property type="protein sequence ID" value="SEO60972.1"/>
    <property type="molecule type" value="Genomic_DNA"/>
</dbReference>
<reference evidence="9 10" key="1">
    <citation type="submission" date="2016-10" db="EMBL/GenBank/DDBJ databases">
        <authorList>
            <person name="de Groot N.N."/>
        </authorList>
    </citation>
    <scope>NUCLEOTIDE SEQUENCE [LARGE SCALE GENOMIC DNA]</scope>
    <source>
        <strain evidence="9 10">DSM 44993</strain>
    </source>
</reference>
<keyword evidence="4 7" id="KW-0812">Transmembrane</keyword>
<dbReference type="Pfam" id="PF19300">
    <property type="entry name" value="BPD_transp_1_N"/>
    <property type="match status" value="1"/>
</dbReference>
<dbReference type="OrthoDB" id="147639at2"/>
<evidence type="ECO:0000256" key="1">
    <source>
        <dbReference type="ARBA" id="ARBA00004651"/>
    </source>
</evidence>
<organism evidence="9 10">
    <name type="scientific">Amycolatopsis saalfeldensis</name>
    <dbReference type="NCBI Taxonomy" id="394193"/>
    <lineage>
        <taxon>Bacteria</taxon>
        <taxon>Bacillati</taxon>
        <taxon>Actinomycetota</taxon>
        <taxon>Actinomycetes</taxon>
        <taxon>Pseudonocardiales</taxon>
        <taxon>Pseudonocardiaceae</taxon>
        <taxon>Amycolatopsis</taxon>
    </lineage>
</organism>
<keyword evidence="5 7" id="KW-1133">Transmembrane helix</keyword>
<name>A0A1H8R3H4_9PSEU</name>
<evidence type="ECO:0000256" key="4">
    <source>
        <dbReference type="ARBA" id="ARBA00022692"/>
    </source>
</evidence>
<keyword evidence="10" id="KW-1185">Reference proteome</keyword>
<accession>A0A1H8R3H4</accession>
<dbReference type="InterPro" id="IPR045621">
    <property type="entry name" value="BPD_transp_1_N"/>
</dbReference>
<dbReference type="Proteomes" id="UP000198582">
    <property type="component" value="Unassembled WGS sequence"/>
</dbReference>
<dbReference type="PROSITE" id="PS50928">
    <property type="entry name" value="ABC_TM1"/>
    <property type="match status" value="1"/>
</dbReference>
<feature type="domain" description="ABC transmembrane type-1" evidence="8">
    <location>
        <begin position="96"/>
        <end position="316"/>
    </location>
</feature>
<dbReference type="STRING" id="394193.SAMN04489732_101605"/>
<dbReference type="GO" id="GO:0055085">
    <property type="term" value="P:transmembrane transport"/>
    <property type="evidence" value="ECO:0007669"/>
    <property type="project" value="InterPro"/>
</dbReference>
<dbReference type="PANTHER" id="PTHR43163:SF9">
    <property type="entry name" value="ABC TRANSPORTER PERMEASE PROTEIN"/>
    <property type="match status" value="1"/>
</dbReference>
<dbReference type="InterPro" id="IPR000515">
    <property type="entry name" value="MetI-like"/>
</dbReference>
<evidence type="ECO:0000256" key="2">
    <source>
        <dbReference type="ARBA" id="ARBA00022448"/>
    </source>
</evidence>
<dbReference type="Pfam" id="PF00528">
    <property type="entry name" value="BPD_transp_1"/>
    <property type="match status" value="1"/>
</dbReference>
<dbReference type="InterPro" id="IPR035906">
    <property type="entry name" value="MetI-like_sf"/>
</dbReference>
<evidence type="ECO:0000313" key="9">
    <source>
        <dbReference type="EMBL" id="SEO60972.1"/>
    </source>
</evidence>
<dbReference type="SUPFAM" id="SSF161098">
    <property type="entry name" value="MetI-like"/>
    <property type="match status" value="1"/>
</dbReference>
<dbReference type="PANTHER" id="PTHR43163">
    <property type="entry name" value="DIPEPTIDE TRANSPORT SYSTEM PERMEASE PROTEIN DPPB-RELATED"/>
    <property type="match status" value="1"/>
</dbReference>
<evidence type="ECO:0000313" key="10">
    <source>
        <dbReference type="Proteomes" id="UP000198582"/>
    </source>
</evidence>
<evidence type="ECO:0000256" key="6">
    <source>
        <dbReference type="ARBA" id="ARBA00023136"/>
    </source>
</evidence>
<feature type="transmembrane region" description="Helical" evidence="7">
    <location>
        <begin position="296"/>
        <end position="319"/>
    </location>
</feature>
<evidence type="ECO:0000259" key="8">
    <source>
        <dbReference type="PROSITE" id="PS50928"/>
    </source>
</evidence>
<keyword evidence="6 7" id="KW-0472">Membrane</keyword>
<protein>
    <submittedName>
        <fullName evidence="9">Peptide/nickel transport system permease protein</fullName>
    </submittedName>
</protein>
<dbReference type="CDD" id="cd06261">
    <property type="entry name" value="TM_PBP2"/>
    <property type="match status" value="1"/>
</dbReference>
<sequence>MLAFALRRLFVSVPILIVSTFVVFVMVSLSANPLSPLIQRSPPPPPRTIELERIRLHLDQPILERYWHWITGVLSGDFGPSVQSNMNIGHEVISRFGVTLRLIVLAMVVALILAVIIGVISAARQYSKFDYTATFFGFLFLSMPSFWFAIVLKQIGISINTGVGDQIFYTIGSSSIIVTGGAWAHFTDILGHLVLPTISLALTSYAAWSRFQRASMLEVLNSDYVRLARAKGLPRWTVTRKHALRNALIPLTTVTALDIGSILGGAVVTETVFQWQGAGTFLLDAIKGSDVYAVEAWLLIAATFIILLNLIADLLYGLLDPRIRYA</sequence>
<dbReference type="AlphaFoldDB" id="A0A1H8R3H4"/>
<evidence type="ECO:0000256" key="7">
    <source>
        <dbReference type="RuleBase" id="RU363032"/>
    </source>
</evidence>
<gene>
    <name evidence="9" type="ORF">SAMN04489732_101605</name>
</gene>
<proteinExistence type="inferred from homology"/>
<dbReference type="Gene3D" id="1.10.3720.10">
    <property type="entry name" value="MetI-like"/>
    <property type="match status" value="1"/>
</dbReference>
<evidence type="ECO:0000256" key="5">
    <source>
        <dbReference type="ARBA" id="ARBA00022989"/>
    </source>
</evidence>
<dbReference type="GO" id="GO:0005886">
    <property type="term" value="C:plasma membrane"/>
    <property type="evidence" value="ECO:0007669"/>
    <property type="project" value="UniProtKB-SubCell"/>
</dbReference>
<dbReference type="RefSeq" id="WP_091612018.1">
    <property type="nucleotide sequence ID" value="NZ_FOEF01000001.1"/>
</dbReference>
<comment type="similarity">
    <text evidence="7">Belongs to the binding-protein-dependent transport system permease family.</text>
</comment>
<feature type="transmembrane region" description="Helical" evidence="7">
    <location>
        <begin position="102"/>
        <end position="123"/>
    </location>
</feature>
<keyword evidence="2 7" id="KW-0813">Transport</keyword>